<accession>A0A563VLX5</accession>
<dbReference type="Gene3D" id="3.40.50.880">
    <property type="match status" value="1"/>
</dbReference>
<proteinExistence type="predicted"/>
<reference evidence="1 2" key="1">
    <citation type="submission" date="2019-01" db="EMBL/GenBank/DDBJ databases">
        <authorList>
            <person name="Brito A."/>
        </authorList>
    </citation>
    <scope>NUCLEOTIDE SEQUENCE [LARGE SCALE GENOMIC DNA]</scope>
    <source>
        <strain evidence="1">1</strain>
    </source>
</reference>
<evidence type="ECO:0000313" key="1">
    <source>
        <dbReference type="EMBL" id="VEP12454.1"/>
    </source>
</evidence>
<dbReference type="InterPro" id="IPR029062">
    <property type="entry name" value="Class_I_gatase-like"/>
</dbReference>
<gene>
    <name evidence="1" type="ORF">H1P_150018</name>
</gene>
<sequence>MTALDIVRPQQVFSSLPNVEIHRIWKTLDAIATDDGMRLLPDATFGNCPPFNVGSPEKAGLDFVNKAISHAIQTLFQIKEDSLS</sequence>
<dbReference type="Proteomes" id="UP000320055">
    <property type="component" value="Unassembled WGS sequence"/>
</dbReference>
<evidence type="ECO:0000313" key="2">
    <source>
        <dbReference type="Proteomes" id="UP000320055"/>
    </source>
</evidence>
<keyword evidence="2" id="KW-1185">Reference proteome</keyword>
<name>A0A563VLX5_9CYAN</name>
<protein>
    <submittedName>
        <fullName evidence="1">Uncharacterized protein</fullName>
    </submittedName>
</protein>
<dbReference type="EMBL" id="CAACVJ010000057">
    <property type="protein sequence ID" value="VEP12454.1"/>
    <property type="molecule type" value="Genomic_DNA"/>
</dbReference>
<dbReference type="AlphaFoldDB" id="A0A563VLX5"/>
<organism evidence="1 2">
    <name type="scientific">Hyella patelloides LEGE 07179</name>
    <dbReference type="NCBI Taxonomy" id="945734"/>
    <lineage>
        <taxon>Bacteria</taxon>
        <taxon>Bacillati</taxon>
        <taxon>Cyanobacteriota</taxon>
        <taxon>Cyanophyceae</taxon>
        <taxon>Pleurocapsales</taxon>
        <taxon>Hyellaceae</taxon>
        <taxon>Hyella</taxon>
    </lineage>
</organism>